<dbReference type="EMBL" id="SOIZ01000306">
    <property type="protein sequence ID" value="TET60343.1"/>
    <property type="molecule type" value="Genomic_DNA"/>
</dbReference>
<evidence type="ECO:0000313" key="2">
    <source>
        <dbReference type="Proteomes" id="UP000319130"/>
    </source>
</evidence>
<dbReference type="Gene3D" id="2.115.10.20">
    <property type="entry name" value="Glycosyl hydrolase domain, family 43"/>
    <property type="match status" value="1"/>
</dbReference>
<comment type="caution">
    <text evidence="1">The sequence shown here is derived from an EMBL/GenBank/DDBJ whole genome shotgun (WGS) entry which is preliminary data.</text>
</comment>
<dbReference type="SUPFAM" id="SSF75005">
    <property type="entry name" value="Arabinanase/levansucrase/invertase"/>
    <property type="match status" value="1"/>
</dbReference>
<accession>A0A523VZZ1</accession>
<dbReference type="InterPro" id="IPR023296">
    <property type="entry name" value="Glyco_hydro_beta-prop_sf"/>
</dbReference>
<proteinExistence type="predicted"/>
<gene>
    <name evidence="1" type="ORF">E3J48_06840</name>
</gene>
<evidence type="ECO:0000313" key="1">
    <source>
        <dbReference type="EMBL" id="TET60343.1"/>
    </source>
</evidence>
<protein>
    <recommendedName>
        <fullName evidence="3">Glycosyl hydrolase family 32 N-terminal domain-containing protein</fullName>
    </recommendedName>
</protein>
<reference evidence="1 2" key="1">
    <citation type="submission" date="2019-03" db="EMBL/GenBank/DDBJ databases">
        <title>Metabolic potential of uncultured bacteria and archaea associated with petroleum seepage in deep-sea sediments.</title>
        <authorList>
            <person name="Dong X."/>
            <person name="Hubert C."/>
        </authorList>
    </citation>
    <scope>NUCLEOTIDE SEQUENCE [LARGE SCALE GENOMIC DNA]</scope>
    <source>
        <strain evidence="1">E29_bin52</strain>
    </source>
</reference>
<organism evidence="1 2">
    <name type="scientific">Aerophobetes bacterium</name>
    <dbReference type="NCBI Taxonomy" id="2030807"/>
    <lineage>
        <taxon>Bacteria</taxon>
        <taxon>Candidatus Aerophobota</taxon>
    </lineage>
</organism>
<name>A0A523VZZ1_UNCAE</name>
<dbReference type="AlphaFoldDB" id="A0A523VZZ1"/>
<sequence>MTDRQMQQMSQRYFGMPPKFNPEEGITVFEPEGDKYGFWVGGHNVVFDPEEKKFFLYYRVRSPLGKGRGAKCRIAESTDGIHFTNIWEGSKEELDANSIEVATIIRDPITGRWRLYISYEDSVIGTWRIDLVEANHPKNFDLLHHRTVIDGGIFGLRSVKDPKVYIIGGLYHAFVITGAETSYGEDSQGTRHARGDGDRTGLMRSEDGIYWRDLKFIFEPGKGSQGEWGHYRARITSILWIEPLWVGFFDGGESCYDNYEEWCGVVLSHDLEHWRRLSRNGPWVRSPHGCIRYMDALRVGNEIFYYYEYTRENGSHELRMNKVGL</sequence>
<dbReference type="Proteomes" id="UP000319130">
    <property type="component" value="Unassembled WGS sequence"/>
</dbReference>
<evidence type="ECO:0008006" key="3">
    <source>
        <dbReference type="Google" id="ProtNLM"/>
    </source>
</evidence>